<name>A0AAE4BMZ1_9DEIO</name>
<gene>
    <name evidence="1" type="ORF">J2Y00_001744</name>
</gene>
<dbReference type="RefSeq" id="WP_309854326.1">
    <property type="nucleotide sequence ID" value="NZ_JAVDQJ010000004.1"/>
</dbReference>
<dbReference type="Proteomes" id="UP001185331">
    <property type="component" value="Unassembled WGS sequence"/>
</dbReference>
<proteinExistence type="predicted"/>
<sequence length="162" mass="17727">MTTHDPGNPFHVLVNSLTSGEVEYLSADAALLLTDDAHGNKYQHFILNRDQHLLIRLHADQRYAPGDSRAAQVQLDLDVRCRAARFSSWRLNTVQPDALTDMDPAPQTTVNLDIESLIVKTQARRHLSALLGEQVGMLLAGRAHCAARPDPAPTSGAARMTA</sequence>
<protein>
    <submittedName>
        <fullName evidence="1">Uncharacterized protein</fullName>
    </submittedName>
</protein>
<dbReference type="EMBL" id="JAVDQK010000004">
    <property type="protein sequence ID" value="MDR6218181.1"/>
    <property type="molecule type" value="Genomic_DNA"/>
</dbReference>
<reference evidence="1" key="1">
    <citation type="submission" date="2023-07" db="EMBL/GenBank/DDBJ databases">
        <title>Sorghum-associated microbial communities from plants grown in Nebraska, USA.</title>
        <authorList>
            <person name="Schachtman D."/>
        </authorList>
    </citation>
    <scope>NUCLEOTIDE SEQUENCE</scope>
    <source>
        <strain evidence="1">BE330</strain>
    </source>
</reference>
<evidence type="ECO:0000313" key="2">
    <source>
        <dbReference type="Proteomes" id="UP001185331"/>
    </source>
</evidence>
<accession>A0AAE4BMZ1</accession>
<dbReference type="AlphaFoldDB" id="A0AAE4BMZ1"/>
<comment type="caution">
    <text evidence="1">The sequence shown here is derived from an EMBL/GenBank/DDBJ whole genome shotgun (WGS) entry which is preliminary data.</text>
</comment>
<organism evidence="1 2">
    <name type="scientific">Deinococcus soli</name>
    <name type="common">ex Cha et al. 2016</name>
    <dbReference type="NCBI Taxonomy" id="1309411"/>
    <lineage>
        <taxon>Bacteria</taxon>
        <taxon>Thermotogati</taxon>
        <taxon>Deinococcota</taxon>
        <taxon>Deinococci</taxon>
        <taxon>Deinococcales</taxon>
        <taxon>Deinococcaceae</taxon>
        <taxon>Deinococcus</taxon>
    </lineage>
</organism>
<evidence type="ECO:0000313" key="1">
    <source>
        <dbReference type="EMBL" id="MDR6218181.1"/>
    </source>
</evidence>